<evidence type="ECO:0000313" key="2">
    <source>
        <dbReference type="EMBL" id="PNP74441.1"/>
    </source>
</evidence>
<organism evidence="2 3">
    <name type="scientific">Gibberella nygamai</name>
    <name type="common">Bean root rot disease fungus</name>
    <name type="synonym">Fusarium nygamai</name>
    <dbReference type="NCBI Taxonomy" id="42673"/>
    <lineage>
        <taxon>Eukaryota</taxon>
        <taxon>Fungi</taxon>
        <taxon>Dikarya</taxon>
        <taxon>Ascomycota</taxon>
        <taxon>Pezizomycotina</taxon>
        <taxon>Sordariomycetes</taxon>
        <taxon>Hypocreomycetidae</taxon>
        <taxon>Hypocreales</taxon>
        <taxon>Nectriaceae</taxon>
        <taxon>Fusarium</taxon>
        <taxon>Fusarium fujikuroi species complex</taxon>
    </lineage>
</organism>
<gene>
    <name evidence="2" type="ORF">FNYG_12214</name>
</gene>
<dbReference type="AlphaFoldDB" id="A0A2K0VWN9"/>
<name>A0A2K0VWN9_GIBNY</name>
<proteinExistence type="predicted"/>
<accession>A0A2K0VWN9</accession>
<keyword evidence="3" id="KW-1185">Reference proteome</keyword>
<comment type="caution">
    <text evidence="2">The sequence shown here is derived from an EMBL/GenBank/DDBJ whole genome shotgun (WGS) entry which is preliminary data.</text>
</comment>
<protein>
    <submittedName>
        <fullName evidence="2">Uncharacterized protein</fullName>
    </submittedName>
</protein>
<dbReference type="EMBL" id="MTQA01000210">
    <property type="protein sequence ID" value="PNP74441.1"/>
    <property type="molecule type" value="Genomic_DNA"/>
</dbReference>
<dbReference type="Proteomes" id="UP000236664">
    <property type="component" value="Unassembled WGS sequence"/>
</dbReference>
<reference evidence="2 3" key="1">
    <citation type="submission" date="2017-06" db="EMBL/GenBank/DDBJ databases">
        <title>Genome of Fusarium nygamai isolate CS10214.</title>
        <authorList>
            <person name="Gardiner D.M."/>
            <person name="Obanor F."/>
            <person name="Kazan K."/>
        </authorList>
    </citation>
    <scope>NUCLEOTIDE SEQUENCE [LARGE SCALE GENOMIC DNA]</scope>
    <source>
        <strain evidence="2 3">CS10214</strain>
    </source>
</reference>
<evidence type="ECO:0000256" key="1">
    <source>
        <dbReference type="SAM" id="MobiDB-lite"/>
    </source>
</evidence>
<feature type="region of interest" description="Disordered" evidence="1">
    <location>
        <begin position="38"/>
        <end position="70"/>
    </location>
</feature>
<dbReference type="OrthoDB" id="5070006at2759"/>
<sequence>MLLGTTYPAVGGLDYDFRTPPAQTIPDTLHSVMEEAGTPANSVPEANPKSPVMENSGTWWRESGPRGPAAEQENLGMMQKLEIRGLSDTDELDIKSTTSKQLGQHIGKAEQVSELWRDRNHIDEAVLDLRKLEGRLQGWNKHQMVAVTSTG</sequence>
<evidence type="ECO:0000313" key="3">
    <source>
        <dbReference type="Proteomes" id="UP000236664"/>
    </source>
</evidence>